<evidence type="ECO:0000313" key="5">
    <source>
        <dbReference type="Proteomes" id="UP001299265"/>
    </source>
</evidence>
<feature type="domain" description="HTH cro/C1-type" evidence="3">
    <location>
        <begin position="6"/>
        <end position="60"/>
    </location>
</feature>
<comment type="caution">
    <text evidence="4">The sequence shown here is derived from an EMBL/GenBank/DDBJ whole genome shotgun (WGS) entry which is preliminary data.</text>
</comment>
<accession>A0AAP2WAK7</accession>
<sequence length="170" mass="19122">MLNENMKAIRKSKGLSQEELAVKLNVVRQTISKWEQGLSVPDSDMLISISKVLETPVSTLLGETVAESKVDDLKAISEKLEIINLQFAQRKTARRKLLHWLFISLCMIIVTISTVLIILNSPYLGWDYNDPETAVLGVAFHSFEWLFVRLAPIILIGAIVGIFMTRKKPA</sequence>
<proteinExistence type="predicted"/>
<dbReference type="SUPFAM" id="SSF47413">
    <property type="entry name" value="lambda repressor-like DNA-binding domains"/>
    <property type="match status" value="1"/>
</dbReference>
<dbReference type="PROSITE" id="PS50943">
    <property type="entry name" value="HTH_CROC1"/>
    <property type="match status" value="1"/>
</dbReference>
<protein>
    <submittedName>
        <fullName evidence="4">Helix-turn-helix domain-containing protein</fullName>
    </submittedName>
</protein>
<evidence type="ECO:0000259" key="3">
    <source>
        <dbReference type="PROSITE" id="PS50943"/>
    </source>
</evidence>
<evidence type="ECO:0000256" key="2">
    <source>
        <dbReference type="SAM" id="Phobius"/>
    </source>
</evidence>
<reference evidence="4 5" key="1">
    <citation type="submission" date="2021-11" db="EMBL/GenBank/DDBJ databases">
        <title>Lacrimispora sp. nov. NSJ-141 isolated from human feces.</title>
        <authorList>
            <person name="Abdugheni R."/>
        </authorList>
    </citation>
    <scope>NUCLEOTIDE SEQUENCE [LARGE SCALE GENOMIC DNA]</scope>
    <source>
        <strain evidence="4 5">NSJ-141</strain>
    </source>
</reference>
<dbReference type="InterPro" id="IPR010982">
    <property type="entry name" value="Lambda_DNA-bd_dom_sf"/>
</dbReference>
<dbReference type="SMART" id="SM00530">
    <property type="entry name" value="HTH_XRE"/>
    <property type="match status" value="1"/>
</dbReference>
<keyword evidence="2" id="KW-0812">Transmembrane</keyword>
<dbReference type="RefSeq" id="WP_231063361.1">
    <property type="nucleotide sequence ID" value="NZ_JAJNOR010000009.1"/>
</dbReference>
<keyword evidence="1" id="KW-0238">DNA-binding</keyword>
<dbReference type="Pfam" id="PF01381">
    <property type="entry name" value="HTH_3"/>
    <property type="match status" value="1"/>
</dbReference>
<evidence type="ECO:0000256" key="1">
    <source>
        <dbReference type="ARBA" id="ARBA00023125"/>
    </source>
</evidence>
<dbReference type="Gene3D" id="1.10.260.40">
    <property type="entry name" value="lambda repressor-like DNA-binding domains"/>
    <property type="match status" value="1"/>
</dbReference>
<name>A0AAP2WAK7_9FIRM</name>
<gene>
    <name evidence="4" type="ORF">LQE92_12895</name>
</gene>
<keyword evidence="2" id="KW-1133">Transmembrane helix</keyword>
<keyword evidence="5" id="KW-1185">Reference proteome</keyword>
<dbReference type="GO" id="GO:0003677">
    <property type="term" value="F:DNA binding"/>
    <property type="evidence" value="ECO:0007669"/>
    <property type="project" value="UniProtKB-KW"/>
</dbReference>
<dbReference type="AlphaFoldDB" id="A0AAP2WAK7"/>
<feature type="transmembrane region" description="Helical" evidence="2">
    <location>
        <begin position="97"/>
        <end position="119"/>
    </location>
</feature>
<evidence type="ECO:0000313" key="4">
    <source>
        <dbReference type="EMBL" id="MCD2493512.1"/>
    </source>
</evidence>
<dbReference type="Proteomes" id="UP001299265">
    <property type="component" value="Unassembled WGS sequence"/>
</dbReference>
<dbReference type="EMBL" id="JAJNOR010000009">
    <property type="protein sequence ID" value="MCD2493512.1"/>
    <property type="molecule type" value="Genomic_DNA"/>
</dbReference>
<organism evidence="4 5">
    <name type="scientific">Lientehia hominis</name>
    <dbReference type="NCBI Taxonomy" id="2897778"/>
    <lineage>
        <taxon>Bacteria</taxon>
        <taxon>Bacillati</taxon>
        <taxon>Bacillota</taxon>
        <taxon>Clostridia</taxon>
        <taxon>Lachnospirales</taxon>
        <taxon>Lachnospiraceae</taxon>
        <taxon>Lientehia</taxon>
    </lineage>
</organism>
<dbReference type="PANTHER" id="PTHR46558">
    <property type="entry name" value="TRACRIPTIONAL REGULATORY PROTEIN-RELATED-RELATED"/>
    <property type="match status" value="1"/>
</dbReference>
<dbReference type="InterPro" id="IPR001387">
    <property type="entry name" value="Cro/C1-type_HTH"/>
</dbReference>
<feature type="transmembrane region" description="Helical" evidence="2">
    <location>
        <begin position="146"/>
        <end position="165"/>
    </location>
</feature>
<keyword evidence="2" id="KW-0472">Membrane</keyword>
<dbReference type="CDD" id="cd00093">
    <property type="entry name" value="HTH_XRE"/>
    <property type="match status" value="1"/>
</dbReference>
<dbReference type="PANTHER" id="PTHR46558:SF3">
    <property type="entry name" value="TRANSCRIPTIONAL REGULATOR"/>
    <property type="match status" value="1"/>
</dbReference>